<feature type="binding site" evidence="13">
    <location>
        <position position="562"/>
    </location>
    <ligand>
        <name>Zn(2+)</name>
        <dbReference type="ChEBI" id="CHEBI:29105"/>
    </ligand>
</feature>
<protein>
    <recommendedName>
        <fullName evidence="13">Alanine--tRNA ligase</fullName>
        <ecNumber evidence="13">6.1.1.7</ecNumber>
    </recommendedName>
    <alternativeName>
        <fullName evidence="13">Alanyl-tRNA synthetase</fullName>
        <shortName evidence="13">AlaRS</shortName>
    </alternativeName>
</protein>
<dbReference type="SUPFAM" id="SSF55681">
    <property type="entry name" value="Class II aaRS and biotin synthetases"/>
    <property type="match status" value="1"/>
</dbReference>
<dbReference type="PROSITE" id="PS50860">
    <property type="entry name" value="AA_TRNA_LIGASE_II_ALA"/>
    <property type="match status" value="1"/>
</dbReference>
<feature type="binding site" evidence="13">
    <location>
        <position position="664"/>
    </location>
    <ligand>
        <name>Zn(2+)</name>
        <dbReference type="ChEBI" id="CHEBI:29105"/>
    </ligand>
</feature>
<keyword evidence="3 13" id="KW-0436">Ligase</keyword>
<evidence type="ECO:0000259" key="16">
    <source>
        <dbReference type="PROSITE" id="PS50860"/>
    </source>
</evidence>
<evidence type="ECO:0000256" key="9">
    <source>
        <dbReference type="ARBA" id="ARBA00022917"/>
    </source>
</evidence>
<dbReference type="GO" id="GO:0005524">
    <property type="term" value="F:ATP binding"/>
    <property type="evidence" value="ECO:0007669"/>
    <property type="project" value="UniProtKB-UniRule"/>
</dbReference>
<dbReference type="Gene3D" id="3.30.980.10">
    <property type="entry name" value="Threonyl-trna Synthetase, Chain A, domain 2"/>
    <property type="match status" value="1"/>
</dbReference>
<dbReference type="GO" id="GO:0005829">
    <property type="term" value="C:cytosol"/>
    <property type="evidence" value="ECO:0007669"/>
    <property type="project" value="TreeGrafter"/>
</dbReference>
<dbReference type="InterPro" id="IPR003156">
    <property type="entry name" value="DHHA1_dom"/>
</dbReference>
<feature type="region of interest" description="Disordered" evidence="15">
    <location>
        <begin position="839"/>
        <end position="858"/>
    </location>
</feature>
<dbReference type="CDD" id="cd00673">
    <property type="entry name" value="AlaRS_core"/>
    <property type="match status" value="1"/>
</dbReference>
<dbReference type="PRINTS" id="PR00980">
    <property type="entry name" value="TRNASYNTHALA"/>
</dbReference>
<feature type="domain" description="Alanyl-transfer RNA synthetases family profile" evidence="16">
    <location>
        <begin position="2"/>
        <end position="707"/>
    </location>
</feature>
<evidence type="ECO:0000313" key="17">
    <source>
        <dbReference type="EMBL" id="QHA00338.1"/>
    </source>
</evidence>
<accession>A0A857DI90</accession>
<evidence type="ECO:0000256" key="3">
    <source>
        <dbReference type="ARBA" id="ARBA00022598"/>
    </source>
</evidence>
<dbReference type="Gene3D" id="2.40.30.130">
    <property type="match status" value="1"/>
</dbReference>
<keyword evidence="13" id="KW-0963">Cytoplasm</keyword>
<dbReference type="InterPro" id="IPR050058">
    <property type="entry name" value="Ala-tRNA_ligase"/>
</dbReference>
<dbReference type="GO" id="GO:0006419">
    <property type="term" value="P:alanyl-tRNA aminoacylation"/>
    <property type="evidence" value="ECO:0007669"/>
    <property type="project" value="UniProtKB-UniRule"/>
</dbReference>
<keyword evidence="14" id="KW-0175">Coiled coil</keyword>
<dbReference type="Pfam" id="PF01411">
    <property type="entry name" value="tRNA-synt_2c"/>
    <property type="match status" value="1"/>
</dbReference>
<gene>
    <name evidence="13 17" type="primary">alaS</name>
    <name evidence="17" type="ORF">GQ588_06670</name>
</gene>
<dbReference type="InterPro" id="IPR023033">
    <property type="entry name" value="Ala_tRNA_ligase_euk/bac"/>
</dbReference>
<name>A0A857DI90_9FIRM</name>
<organism evidence="17 18">
    <name type="scientific">Dehalobacter restrictus</name>
    <dbReference type="NCBI Taxonomy" id="55583"/>
    <lineage>
        <taxon>Bacteria</taxon>
        <taxon>Bacillati</taxon>
        <taxon>Bacillota</taxon>
        <taxon>Clostridia</taxon>
        <taxon>Eubacteriales</taxon>
        <taxon>Desulfitobacteriaceae</taxon>
        <taxon>Dehalobacter</taxon>
    </lineage>
</organism>
<dbReference type="Gene3D" id="3.10.310.40">
    <property type="match status" value="1"/>
</dbReference>
<evidence type="ECO:0000313" key="18">
    <source>
        <dbReference type="Proteomes" id="UP000430508"/>
    </source>
</evidence>
<feature type="coiled-coil region" evidence="14">
    <location>
        <begin position="730"/>
        <end position="757"/>
    </location>
</feature>
<dbReference type="InterPro" id="IPR012947">
    <property type="entry name" value="tRNA_SAD"/>
</dbReference>
<sequence>MYTGNQLREMFLKYFEGKGHVIQPSASLIPKDDPTLLLTVAGMVPFKPYFLRQVEPPFSRATTVQKCVRTPDLESVGKTARHHTFFEMLGNFSFGDYFKEEVIPWAWEYITVILQIPVEKLWVTIYPEDEEARSIWSKAGVSPDRIVADPENFWAAGPVGPCGPCSEIYVDLGESRGCGKDDCAIGCDCDRFLEVWNLVFMQYIRNEAGTLTPLPKRNIDTGMGLERIASVIQGVESNFDTDLFMPLINKTAEIAGLQYKKDPKTDVALKVVADHARAVSFMLADGIRPSSDGRGYVLRRILRRGIRFARLLGIEKPFLEQIFRVIQEHYAHWYTELKENENFILNHLRLEEKNFQATLEQGMLILQDKVKAFRESGQKILSGEDAFHLYETYGFPVELTEEMLLEEGISVDMESFDKASEEHRLLAKEQSRQMKAAGENSLLTEKAKRLGPTRFLGYEQLESDSIIEAMFNEEGEVDGAGEGEEVICLLDQTPFYAESGGQISDEGIIRTGKAYAEVLELRKLPSGAITHRLLIKDGVLKIGEKVHTVVNKEKRKAIAGHHSSTHLLQTALRKILGDHVQQAGSLVTSERLRFDFSHFSPLTAEQITEVENNVNRKIMASLTVQAEEMSMNQAREKGAIALFGEKYGEIVRLVEMGDYSRELCGGTHVKNTGEIGLFKIISEGGIGAGLRRIEAVAGMESLAYLREMESQFDEISTVLKVQPKESVKKVHLMTAQIRELEKEIQQLNAKLSKYEADSIMSKVQDIHGVKILASRVQAPDMETLRQTADMLRDKLKEGVIVLGAVADEKVNLVTVVHPSGLNGLHAGKIIKEVASITGGGGGGRPDMAQAGGKDSSKLGEALDKVPSIIRHFLGHNS</sequence>
<dbReference type="SUPFAM" id="SSF101353">
    <property type="entry name" value="Putative anticodon-binding domain of alanyl-tRNA synthetase (AlaRS)"/>
    <property type="match status" value="1"/>
</dbReference>
<comment type="domain">
    <text evidence="13">Consists of three domains; the N-terminal catalytic domain, the editing domain and the C-terminal C-Ala domain. The editing domain removes incorrectly charged amino acids, while the C-Ala domain, along with tRNA(Ala), serves as a bridge to cooperatively bring together the editing and aminoacylation centers thus stimulating deacylation of misacylated tRNAs.</text>
</comment>
<dbReference type="SMART" id="SM00863">
    <property type="entry name" value="tRNA_SAD"/>
    <property type="match status" value="1"/>
</dbReference>
<dbReference type="SUPFAM" id="SSF55186">
    <property type="entry name" value="ThrRS/AlaRS common domain"/>
    <property type="match status" value="1"/>
</dbReference>
<evidence type="ECO:0000256" key="11">
    <source>
        <dbReference type="ARBA" id="ARBA00024779"/>
    </source>
</evidence>
<dbReference type="SUPFAM" id="SSF50447">
    <property type="entry name" value="Translation proteins"/>
    <property type="match status" value="1"/>
</dbReference>
<dbReference type="Pfam" id="PF02272">
    <property type="entry name" value="DHHA1"/>
    <property type="match status" value="1"/>
</dbReference>
<dbReference type="InterPro" id="IPR045864">
    <property type="entry name" value="aa-tRNA-synth_II/BPL/LPL"/>
</dbReference>
<dbReference type="PANTHER" id="PTHR11777:SF9">
    <property type="entry name" value="ALANINE--TRNA LIGASE, CYTOPLASMIC"/>
    <property type="match status" value="1"/>
</dbReference>
<dbReference type="FunFam" id="3.30.54.20:FF:000001">
    <property type="entry name" value="Alanine--tRNA ligase"/>
    <property type="match status" value="1"/>
</dbReference>
<dbReference type="InterPro" id="IPR009000">
    <property type="entry name" value="Transl_B-barrel_sf"/>
</dbReference>
<dbReference type="RefSeq" id="WP_019225790.1">
    <property type="nucleotide sequence ID" value="NZ_CP046996.1"/>
</dbReference>
<evidence type="ECO:0000256" key="2">
    <source>
        <dbReference type="ARBA" id="ARBA00022555"/>
    </source>
</evidence>
<evidence type="ECO:0000256" key="7">
    <source>
        <dbReference type="ARBA" id="ARBA00022840"/>
    </source>
</evidence>
<dbReference type="GO" id="GO:0002161">
    <property type="term" value="F:aminoacyl-tRNA deacylase activity"/>
    <property type="evidence" value="ECO:0007669"/>
    <property type="project" value="TreeGrafter"/>
</dbReference>
<keyword evidence="6 13" id="KW-0862">Zinc</keyword>
<dbReference type="InterPro" id="IPR018165">
    <property type="entry name" value="Ala-tRNA-synth_IIc_core"/>
</dbReference>
<dbReference type="Pfam" id="PF07973">
    <property type="entry name" value="tRNA_SAD"/>
    <property type="match status" value="1"/>
</dbReference>
<dbReference type="InterPro" id="IPR018162">
    <property type="entry name" value="Ala-tRNA-ligase_IIc_anticod-bd"/>
</dbReference>
<dbReference type="InterPro" id="IPR018163">
    <property type="entry name" value="Thr/Ala-tRNA-synth_IIc_edit"/>
</dbReference>
<proteinExistence type="inferred from homology"/>
<keyword evidence="5 13" id="KW-0547">Nucleotide-binding</keyword>
<dbReference type="GO" id="GO:0008270">
    <property type="term" value="F:zinc ion binding"/>
    <property type="evidence" value="ECO:0007669"/>
    <property type="project" value="UniProtKB-UniRule"/>
</dbReference>
<keyword evidence="7 13" id="KW-0067">ATP-binding</keyword>
<dbReference type="NCBIfam" id="TIGR00344">
    <property type="entry name" value="alaS"/>
    <property type="match status" value="1"/>
</dbReference>
<feature type="binding site" evidence="13">
    <location>
        <position position="668"/>
    </location>
    <ligand>
        <name>Zn(2+)</name>
        <dbReference type="ChEBI" id="CHEBI:29105"/>
    </ligand>
</feature>
<comment type="subcellular location">
    <subcellularLocation>
        <location evidence="13">Cytoplasm</location>
    </subcellularLocation>
</comment>
<evidence type="ECO:0000256" key="1">
    <source>
        <dbReference type="ARBA" id="ARBA00008226"/>
    </source>
</evidence>
<dbReference type="Gene3D" id="3.30.54.20">
    <property type="match status" value="1"/>
</dbReference>
<dbReference type="GO" id="GO:0004813">
    <property type="term" value="F:alanine-tRNA ligase activity"/>
    <property type="evidence" value="ECO:0007669"/>
    <property type="project" value="UniProtKB-UniRule"/>
</dbReference>
<keyword evidence="2 13" id="KW-0820">tRNA-binding</keyword>
<dbReference type="PANTHER" id="PTHR11777">
    <property type="entry name" value="ALANYL-TRNA SYNTHETASE"/>
    <property type="match status" value="1"/>
</dbReference>
<evidence type="ECO:0000256" key="10">
    <source>
        <dbReference type="ARBA" id="ARBA00023146"/>
    </source>
</evidence>
<evidence type="ECO:0000256" key="14">
    <source>
        <dbReference type="SAM" id="Coils"/>
    </source>
</evidence>
<evidence type="ECO:0000256" key="6">
    <source>
        <dbReference type="ARBA" id="ARBA00022833"/>
    </source>
</evidence>
<evidence type="ECO:0000256" key="12">
    <source>
        <dbReference type="ARBA" id="ARBA00048300"/>
    </source>
</evidence>
<dbReference type="FunFam" id="3.30.930.10:FF:000004">
    <property type="entry name" value="Alanine--tRNA ligase"/>
    <property type="match status" value="1"/>
</dbReference>
<dbReference type="GO" id="GO:0016740">
    <property type="term" value="F:transferase activity"/>
    <property type="evidence" value="ECO:0007669"/>
    <property type="project" value="UniProtKB-ARBA"/>
</dbReference>
<keyword evidence="4 13" id="KW-0479">Metal-binding</keyword>
<keyword evidence="10 13" id="KW-0030">Aminoacyl-tRNA synthetase</keyword>
<evidence type="ECO:0000256" key="8">
    <source>
        <dbReference type="ARBA" id="ARBA00022884"/>
    </source>
</evidence>
<dbReference type="EMBL" id="CP046996">
    <property type="protein sequence ID" value="QHA00338.1"/>
    <property type="molecule type" value="Genomic_DNA"/>
</dbReference>
<dbReference type="AlphaFoldDB" id="A0A857DI90"/>
<feature type="binding site" evidence="13">
    <location>
        <position position="566"/>
    </location>
    <ligand>
        <name>Zn(2+)</name>
        <dbReference type="ChEBI" id="CHEBI:29105"/>
    </ligand>
</feature>
<dbReference type="InterPro" id="IPR002318">
    <property type="entry name" value="Ala-tRNA-lgiase_IIc"/>
</dbReference>
<dbReference type="Proteomes" id="UP000430508">
    <property type="component" value="Chromosome"/>
</dbReference>
<reference evidence="17 18" key="1">
    <citation type="submission" date="2019-12" db="EMBL/GenBank/DDBJ databases">
        <title>Sequence classification of anaerobic respiratory reductive dehalogenases: First we see many, then we see few.</title>
        <authorList>
            <person name="Molenda O."/>
            <person name="Puentes Jacome L.A."/>
            <person name="Cao X."/>
            <person name="Nesbo C.L."/>
            <person name="Tang S."/>
            <person name="Morson N."/>
            <person name="Patron J."/>
            <person name="Lomheim L."/>
            <person name="Wishart D.S."/>
            <person name="Edwards E.A."/>
        </authorList>
    </citation>
    <scope>NUCLEOTIDE SEQUENCE [LARGE SCALE GENOMIC DNA]</scope>
    <source>
        <strain evidence="17 18">12DCA</strain>
    </source>
</reference>
<comment type="cofactor">
    <cofactor evidence="13">
        <name>Zn(2+)</name>
        <dbReference type="ChEBI" id="CHEBI:29105"/>
    </cofactor>
    <text evidence="13">Binds 1 zinc ion per subunit.</text>
</comment>
<dbReference type="Gene3D" id="3.30.930.10">
    <property type="entry name" value="Bira Bifunctional Protein, Domain 2"/>
    <property type="match status" value="1"/>
</dbReference>
<dbReference type="Gene3D" id="6.10.250.550">
    <property type="match status" value="1"/>
</dbReference>
<dbReference type="HAMAP" id="MF_00036_B">
    <property type="entry name" value="Ala_tRNA_synth_B"/>
    <property type="match status" value="1"/>
</dbReference>
<comment type="catalytic activity">
    <reaction evidence="12 13">
        <text>tRNA(Ala) + L-alanine + ATP = L-alanyl-tRNA(Ala) + AMP + diphosphate</text>
        <dbReference type="Rhea" id="RHEA:12540"/>
        <dbReference type="Rhea" id="RHEA-COMP:9657"/>
        <dbReference type="Rhea" id="RHEA-COMP:9923"/>
        <dbReference type="ChEBI" id="CHEBI:30616"/>
        <dbReference type="ChEBI" id="CHEBI:33019"/>
        <dbReference type="ChEBI" id="CHEBI:57972"/>
        <dbReference type="ChEBI" id="CHEBI:78442"/>
        <dbReference type="ChEBI" id="CHEBI:78497"/>
        <dbReference type="ChEBI" id="CHEBI:456215"/>
        <dbReference type="EC" id="6.1.1.7"/>
    </reaction>
</comment>
<dbReference type="FunFam" id="3.10.310.40:FF:000001">
    <property type="entry name" value="Alanine--tRNA ligase"/>
    <property type="match status" value="1"/>
</dbReference>
<comment type="similarity">
    <text evidence="1 13">Belongs to the class-II aminoacyl-tRNA synthetase family.</text>
</comment>
<dbReference type="EC" id="6.1.1.7" evidence="13"/>
<dbReference type="FunFam" id="3.30.980.10:FF:000004">
    <property type="entry name" value="Alanine--tRNA ligase, cytoplasmic"/>
    <property type="match status" value="1"/>
</dbReference>
<evidence type="ECO:0000256" key="4">
    <source>
        <dbReference type="ARBA" id="ARBA00022723"/>
    </source>
</evidence>
<keyword evidence="9 13" id="KW-0648">Protein biosynthesis</keyword>
<dbReference type="GO" id="GO:0140096">
    <property type="term" value="F:catalytic activity, acting on a protein"/>
    <property type="evidence" value="ECO:0007669"/>
    <property type="project" value="UniProtKB-ARBA"/>
</dbReference>
<dbReference type="InterPro" id="IPR018164">
    <property type="entry name" value="Ala-tRNA-synth_IIc_N"/>
</dbReference>
<evidence type="ECO:0000256" key="5">
    <source>
        <dbReference type="ARBA" id="ARBA00022741"/>
    </source>
</evidence>
<evidence type="ECO:0000256" key="13">
    <source>
        <dbReference type="HAMAP-Rule" id="MF_00036"/>
    </source>
</evidence>
<comment type="function">
    <text evidence="11 13">Catalyzes the attachment of alanine to tRNA(Ala) in a two-step reaction: alanine is first activated by ATP to form Ala-AMP and then transferred to the acceptor end of tRNA(Ala). Also edits incorrectly charged Ser-tRNA(Ala) and Gly-tRNA(Ala) via its editing domain.</text>
</comment>
<keyword evidence="8 13" id="KW-0694">RNA-binding</keyword>
<evidence type="ECO:0000256" key="15">
    <source>
        <dbReference type="SAM" id="MobiDB-lite"/>
    </source>
</evidence>
<dbReference type="GO" id="GO:0000049">
    <property type="term" value="F:tRNA binding"/>
    <property type="evidence" value="ECO:0007669"/>
    <property type="project" value="UniProtKB-KW"/>
</dbReference>